<dbReference type="EMBL" id="MEHA01000023">
    <property type="protein sequence ID" value="ODR46738.1"/>
    <property type="molecule type" value="Genomic_DNA"/>
</dbReference>
<comment type="caution">
    <text evidence="7">Lacks conserved residue(s) required for the propagation of feature annotation.</text>
</comment>
<evidence type="ECO:0000256" key="4">
    <source>
        <dbReference type="ARBA" id="ARBA00023125"/>
    </source>
</evidence>
<protein>
    <recommendedName>
        <fullName evidence="1">Stage 0 sporulation protein A homolog</fullName>
    </recommendedName>
</protein>
<dbReference type="InterPro" id="IPR039420">
    <property type="entry name" value="WalR-like"/>
</dbReference>
<reference evidence="10 12" key="1">
    <citation type="submission" date="2016-08" db="EMBL/GenBank/DDBJ databases">
        <title>Characterization of Isolates of Eisenbergiella tayi Derived from Blood Cultures, Using Whole Genome Sequencing.</title>
        <authorList>
            <person name="Bernier A.-M."/>
            <person name="Burdz T."/>
            <person name="Wiebe D."/>
            <person name="Bernard K."/>
        </authorList>
    </citation>
    <scope>NUCLEOTIDE SEQUENCE [LARGE SCALE GENOMIC DNA]</scope>
    <source>
        <strain evidence="10 12">NML120146</strain>
    </source>
</reference>
<evidence type="ECO:0000313" key="9">
    <source>
        <dbReference type="EMBL" id="ODR46738.1"/>
    </source>
</evidence>
<dbReference type="Proteomes" id="UP000094869">
    <property type="component" value="Unassembled WGS sequence"/>
</dbReference>
<keyword evidence="3" id="KW-0805">Transcription regulation</keyword>
<dbReference type="InterPro" id="IPR001789">
    <property type="entry name" value="Sig_transdc_resp-reg_receiver"/>
</dbReference>
<evidence type="ECO:0000256" key="6">
    <source>
        <dbReference type="ARBA" id="ARBA00024867"/>
    </source>
</evidence>
<dbReference type="PANTHER" id="PTHR48111">
    <property type="entry name" value="REGULATOR OF RPOS"/>
    <property type="match status" value="1"/>
</dbReference>
<dbReference type="PANTHER" id="PTHR48111:SF22">
    <property type="entry name" value="REGULATOR OF RPOS"/>
    <property type="match status" value="1"/>
</dbReference>
<keyword evidence="5" id="KW-0804">Transcription</keyword>
<keyword evidence="12" id="KW-1185">Reference proteome</keyword>
<dbReference type="GO" id="GO:0006355">
    <property type="term" value="P:regulation of DNA-templated transcription"/>
    <property type="evidence" value="ECO:0007669"/>
    <property type="project" value="TreeGrafter"/>
</dbReference>
<evidence type="ECO:0000313" key="11">
    <source>
        <dbReference type="Proteomes" id="UP000094271"/>
    </source>
</evidence>
<dbReference type="EMBL" id="MEHD01000047">
    <property type="protein sequence ID" value="ODR46916.1"/>
    <property type="molecule type" value="Genomic_DNA"/>
</dbReference>
<dbReference type="Pfam" id="PF00072">
    <property type="entry name" value="Response_reg"/>
    <property type="match status" value="1"/>
</dbReference>
<evidence type="ECO:0000313" key="12">
    <source>
        <dbReference type="Proteomes" id="UP000094869"/>
    </source>
</evidence>
<evidence type="ECO:0000313" key="10">
    <source>
        <dbReference type="EMBL" id="ODR46916.1"/>
    </source>
</evidence>
<evidence type="ECO:0000256" key="7">
    <source>
        <dbReference type="PROSITE-ProRule" id="PRU00169"/>
    </source>
</evidence>
<evidence type="ECO:0000259" key="8">
    <source>
        <dbReference type="PROSITE" id="PS50110"/>
    </source>
</evidence>
<name>A0A1E3UBP2_9FIRM</name>
<dbReference type="SUPFAM" id="SSF52172">
    <property type="entry name" value="CheY-like"/>
    <property type="match status" value="1"/>
</dbReference>
<dbReference type="GO" id="GO:0000156">
    <property type="term" value="F:phosphorelay response regulator activity"/>
    <property type="evidence" value="ECO:0007669"/>
    <property type="project" value="TreeGrafter"/>
</dbReference>
<comment type="caution">
    <text evidence="9">The sequence shown here is derived from an EMBL/GenBank/DDBJ whole genome shotgun (WGS) entry which is preliminary data.</text>
</comment>
<dbReference type="GO" id="GO:0000976">
    <property type="term" value="F:transcription cis-regulatory region binding"/>
    <property type="evidence" value="ECO:0007669"/>
    <property type="project" value="TreeGrafter"/>
</dbReference>
<dbReference type="InterPro" id="IPR011006">
    <property type="entry name" value="CheY-like_superfamily"/>
</dbReference>
<sequence length="69" mass="7615">MAAVHNGQDAYDYALSGGYDAIILNVMMPKMNGIEVLQRLRKEGVQVPIMMLTAKGQTDDRIAGFSRSR</sequence>
<dbReference type="AlphaFoldDB" id="A0A1E3UBP2"/>
<proteinExistence type="predicted"/>
<evidence type="ECO:0000256" key="5">
    <source>
        <dbReference type="ARBA" id="ARBA00023163"/>
    </source>
</evidence>
<evidence type="ECO:0000256" key="3">
    <source>
        <dbReference type="ARBA" id="ARBA00023015"/>
    </source>
</evidence>
<reference evidence="9 11" key="2">
    <citation type="submission" date="2016-08" db="EMBL/GenBank/DDBJ databases">
        <authorList>
            <person name="Seilhamer J.J."/>
        </authorList>
    </citation>
    <scope>NUCLEOTIDE SEQUENCE [LARGE SCALE GENOMIC DNA]</scope>
    <source>
        <strain evidence="9 11">NML150140-1</strain>
    </source>
</reference>
<dbReference type="Gene3D" id="3.40.50.2300">
    <property type="match status" value="1"/>
</dbReference>
<dbReference type="Proteomes" id="UP000094271">
    <property type="component" value="Unassembled WGS sequence"/>
</dbReference>
<gene>
    <name evidence="9" type="ORF">BEI59_24955</name>
    <name evidence="10" type="ORF">BEI63_27145</name>
</gene>
<keyword evidence="4" id="KW-0238">DNA-binding</keyword>
<comment type="function">
    <text evidence="6">May play the central regulatory role in sporulation. It may be an element of the effector pathway responsible for the activation of sporulation genes in response to nutritional stress. Spo0A may act in concert with spo0H (a sigma factor) to control the expression of some genes that are critical to the sporulation process.</text>
</comment>
<organism evidence="9 11">
    <name type="scientific">Eisenbergiella tayi</name>
    <dbReference type="NCBI Taxonomy" id="1432052"/>
    <lineage>
        <taxon>Bacteria</taxon>
        <taxon>Bacillati</taxon>
        <taxon>Bacillota</taxon>
        <taxon>Clostridia</taxon>
        <taxon>Lachnospirales</taxon>
        <taxon>Lachnospiraceae</taxon>
        <taxon>Eisenbergiella</taxon>
    </lineage>
</organism>
<accession>A0A1E3UBP2</accession>
<feature type="domain" description="Response regulatory" evidence="8">
    <location>
        <begin position="1"/>
        <end position="69"/>
    </location>
</feature>
<evidence type="ECO:0000256" key="1">
    <source>
        <dbReference type="ARBA" id="ARBA00018672"/>
    </source>
</evidence>
<dbReference type="PROSITE" id="PS50110">
    <property type="entry name" value="RESPONSE_REGULATORY"/>
    <property type="match status" value="1"/>
</dbReference>
<keyword evidence="2" id="KW-0902">Two-component regulatory system</keyword>
<evidence type="ECO:0000256" key="2">
    <source>
        <dbReference type="ARBA" id="ARBA00023012"/>
    </source>
</evidence>
<dbReference type="GO" id="GO:0032993">
    <property type="term" value="C:protein-DNA complex"/>
    <property type="evidence" value="ECO:0007669"/>
    <property type="project" value="TreeGrafter"/>
</dbReference>
<dbReference type="GO" id="GO:0005829">
    <property type="term" value="C:cytosol"/>
    <property type="evidence" value="ECO:0007669"/>
    <property type="project" value="TreeGrafter"/>
</dbReference>